<dbReference type="GO" id="GO:0005524">
    <property type="term" value="F:ATP binding"/>
    <property type="evidence" value="ECO:0007669"/>
    <property type="project" value="InterPro"/>
</dbReference>
<dbReference type="GO" id="GO:0005694">
    <property type="term" value="C:chromosome"/>
    <property type="evidence" value="ECO:0007669"/>
    <property type="project" value="TreeGrafter"/>
</dbReference>
<gene>
    <name evidence="3" type="ORF">JVT61DRAFT_7239</name>
</gene>
<dbReference type="Pfam" id="PF00270">
    <property type="entry name" value="DEAD"/>
    <property type="match status" value="1"/>
</dbReference>
<dbReference type="EMBL" id="JAGFBS010000025">
    <property type="protein sequence ID" value="KAG6372826.1"/>
    <property type="molecule type" value="Genomic_DNA"/>
</dbReference>
<name>A0A8I3A675_9AGAM</name>
<dbReference type="SUPFAM" id="SSF52540">
    <property type="entry name" value="P-loop containing nucleoside triphosphate hydrolases"/>
    <property type="match status" value="1"/>
</dbReference>
<dbReference type="AlphaFoldDB" id="A0A8I3A675"/>
<organism evidence="3 4">
    <name type="scientific">Boletus reticuloceps</name>
    <dbReference type="NCBI Taxonomy" id="495285"/>
    <lineage>
        <taxon>Eukaryota</taxon>
        <taxon>Fungi</taxon>
        <taxon>Dikarya</taxon>
        <taxon>Basidiomycota</taxon>
        <taxon>Agaricomycotina</taxon>
        <taxon>Agaricomycetes</taxon>
        <taxon>Agaricomycetidae</taxon>
        <taxon>Boletales</taxon>
        <taxon>Boletineae</taxon>
        <taxon>Boletaceae</taxon>
        <taxon>Boletoideae</taxon>
        <taxon>Boletus</taxon>
    </lineage>
</organism>
<dbReference type="PANTHER" id="PTHR13710">
    <property type="entry name" value="DNA HELICASE RECQ FAMILY MEMBER"/>
    <property type="match status" value="1"/>
</dbReference>
<dbReference type="PANTHER" id="PTHR13710:SF154">
    <property type="entry name" value="RECQ HELICASE, PUTATIVE (AFU_ORTHOLOGUE AFUA_6G14720)-RELATED"/>
    <property type="match status" value="1"/>
</dbReference>
<protein>
    <recommendedName>
        <fullName evidence="2">Helicase ATP-binding domain-containing protein</fullName>
    </recommendedName>
</protein>
<proteinExistence type="inferred from homology"/>
<dbReference type="Gene3D" id="3.40.50.300">
    <property type="entry name" value="P-loop containing nucleotide triphosphate hydrolases"/>
    <property type="match status" value="1"/>
</dbReference>
<dbReference type="Proteomes" id="UP000683000">
    <property type="component" value="Unassembled WGS sequence"/>
</dbReference>
<reference evidence="3" key="1">
    <citation type="submission" date="2021-03" db="EMBL/GenBank/DDBJ databases">
        <title>Evolutionary innovations through gain and loss of genes in the ectomycorrhizal Boletales.</title>
        <authorList>
            <person name="Wu G."/>
            <person name="Miyauchi S."/>
            <person name="Morin E."/>
            <person name="Yang Z.-L."/>
            <person name="Xu J."/>
            <person name="Martin F.M."/>
        </authorList>
    </citation>
    <scope>NUCLEOTIDE SEQUENCE</scope>
    <source>
        <strain evidence="3">BR01</strain>
    </source>
</reference>
<evidence type="ECO:0000313" key="4">
    <source>
        <dbReference type="Proteomes" id="UP000683000"/>
    </source>
</evidence>
<sequence length="235" mass="26809">MTLEQQALNKIRELLQQNNLHWRSKEQKEAMMATLQGRTDVFTILPTGEGKSMLAVVPSLLELNKTMVLVVPLNALIMDYKRRLQDMHVPYRIYDFTKDLNIQDHLIIVSADKSQMTPWCSTLADHAHYKTVAQIVMDKSHIPLTTTDYCKSLSDFYNIGSELVQLVLLSATLPPSFMPILLQTYQLLTNVSIHRQSTNHGELKYILEKMSSEGSLVSHAIEIVERQVHTYVACP</sequence>
<evidence type="ECO:0000256" key="1">
    <source>
        <dbReference type="ARBA" id="ARBA00005446"/>
    </source>
</evidence>
<comment type="caution">
    <text evidence="3">The sequence shown here is derived from an EMBL/GenBank/DDBJ whole genome shotgun (WGS) entry which is preliminary data.</text>
</comment>
<dbReference type="GO" id="GO:0005737">
    <property type="term" value="C:cytoplasm"/>
    <property type="evidence" value="ECO:0007669"/>
    <property type="project" value="TreeGrafter"/>
</dbReference>
<accession>A0A8I3A675</accession>
<dbReference type="OrthoDB" id="10261556at2759"/>
<dbReference type="GO" id="GO:0009378">
    <property type="term" value="F:four-way junction helicase activity"/>
    <property type="evidence" value="ECO:0007669"/>
    <property type="project" value="TreeGrafter"/>
</dbReference>
<keyword evidence="4" id="KW-1185">Reference proteome</keyword>
<dbReference type="InterPro" id="IPR011545">
    <property type="entry name" value="DEAD/DEAH_box_helicase_dom"/>
</dbReference>
<dbReference type="GO" id="GO:0003676">
    <property type="term" value="F:nucleic acid binding"/>
    <property type="evidence" value="ECO:0007669"/>
    <property type="project" value="InterPro"/>
</dbReference>
<evidence type="ECO:0000313" key="3">
    <source>
        <dbReference type="EMBL" id="KAG6372826.1"/>
    </source>
</evidence>
<dbReference type="InterPro" id="IPR027417">
    <property type="entry name" value="P-loop_NTPase"/>
</dbReference>
<dbReference type="GO" id="GO:0000724">
    <property type="term" value="P:double-strand break repair via homologous recombination"/>
    <property type="evidence" value="ECO:0007669"/>
    <property type="project" value="TreeGrafter"/>
</dbReference>
<comment type="similarity">
    <text evidence="1">Belongs to the helicase family. RecQ subfamily.</text>
</comment>
<feature type="domain" description="Helicase ATP-binding" evidence="2">
    <location>
        <begin position="32"/>
        <end position="191"/>
    </location>
</feature>
<evidence type="ECO:0000259" key="2">
    <source>
        <dbReference type="PROSITE" id="PS51192"/>
    </source>
</evidence>
<dbReference type="PROSITE" id="PS51192">
    <property type="entry name" value="HELICASE_ATP_BIND_1"/>
    <property type="match status" value="1"/>
</dbReference>
<dbReference type="InterPro" id="IPR014001">
    <property type="entry name" value="Helicase_ATP-bd"/>
</dbReference>
<dbReference type="GO" id="GO:0043138">
    <property type="term" value="F:3'-5' DNA helicase activity"/>
    <property type="evidence" value="ECO:0007669"/>
    <property type="project" value="TreeGrafter"/>
</dbReference>